<feature type="region of interest" description="Alpha C-terminal domain (alpha-CTD)" evidence="8">
    <location>
        <begin position="299"/>
        <end position="376"/>
    </location>
</feature>
<sequence>MPKLLFTCVESSVNDPKNTYASFKIGPFIETHALTIANNLRRALLTELAGIAIVAIKIQGVTHEYSALPGVRESVLDILLNIKQVPINSAFQVYSPHLAYINCQGPAEVTAKDIQLPPFLKCIDPNQYIATICPGGELKMVLLICPGKNYWLQLGASQFIAYCKKIFPKAGATTQTRKFIKKNQLTQANILPIDATFMPINRVNYIIERDEEIDTETIYEYIFLEIWTNGTVHPFHAIQIAVQSIIDIFKPLQGLKSLQPKYITFKKTQVLESLVQPTRKGNYRQLNLGGVRSKKSEPPILNLDIGNLDLSLRPYTCLKRANIQTIRDLMGYTRDELLLLKNFGKKSLEELENSLFKLGLFLPEKVIQPESNKESK</sequence>
<evidence type="ECO:0000259" key="9">
    <source>
        <dbReference type="SMART" id="SM00662"/>
    </source>
</evidence>
<dbReference type="Gene3D" id="1.10.150.20">
    <property type="entry name" value="5' to 3' exonuclease, C-terminal subdomain"/>
    <property type="match status" value="1"/>
</dbReference>
<comment type="function">
    <text evidence="1 8">DNA-dependent RNA polymerase catalyzes the transcription of DNA into RNA using the four ribonucleoside triphosphates as substrates.</text>
</comment>
<keyword evidence="3 8" id="KW-0240">DNA-directed RNA polymerase</keyword>
<evidence type="ECO:0000313" key="10">
    <source>
        <dbReference type="EMBL" id="AMP43324.1"/>
    </source>
</evidence>
<dbReference type="Pfam" id="PF01193">
    <property type="entry name" value="RNA_pol_L"/>
    <property type="match status" value="1"/>
</dbReference>
<dbReference type="EMBL" id="KU167097">
    <property type="protein sequence ID" value="AMP43324.1"/>
    <property type="molecule type" value="Genomic_DNA"/>
</dbReference>
<keyword evidence="10" id="KW-0150">Chloroplast</keyword>
<dbReference type="HAMAP" id="MF_00059">
    <property type="entry name" value="RNApol_bact_RpoA"/>
    <property type="match status" value="1"/>
</dbReference>
<gene>
    <name evidence="8 10" type="primary">rpoA</name>
</gene>
<geneLocation type="chloroplast" evidence="10"/>
<keyword evidence="6 8" id="KW-0804">Transcription</keyword>
<feature type="domain" description="DNA-directed RNA polymerase RpoA/D/Rpb3-type" evidence="9">
    <location>
        <begin position="20"/>
        <end position="255"/>
    </location>
</feature>
<dbReference type="GO" id="GO:0003899">
    <property type="term" value="F:DNA-directed RNA polymerase activity"/>
    <property type="evidence" value="ECO:0007669"/>
    <property type="project" value="UniProtKB-UniRule"/>
</dbReference>
<evidence type="ECO:0000256" key="7">
    <source>
        <dbReference type="ARBA" id="ARBA00048552"/>
    </source>
</evidence>
<evidence type="ECO:0000256" key="4">
    <source>
        <dbReference type="ARBA" id="ARBA00022679"/>
    </source>
</evidence>
<dbReference type="CDD" id="cd06928">
    <property type="entry name" value="RNAP_alpha_NTD"/>
    <property type="match status" value="1"/>
</dbReference>
<dbReference type="GO" id="GO:0000428">
    <property type="term" value="C:DNA-directed RNA polymerase complex"/>
    <property type="evidence" value="ECO:0007669"/>
    <property type="project" value="UniProtKB-KW"/>
</dbReference>
<accession>A0A142BY32</accession>
<dbReference type="SUPFAM" id="SSF47789">
    <property type="entry name" value="C-terminal domain of RNA polymerase alpha subunit"/>
    <property type="match status" value="1"/>
</dbReference>
<feature type="region of interest" description="Alpha N-terminal domain (alpha-NTD)" evidence="8">
    <location>
        <begin position="1"/>
        <end position="284"/>
    </location>
</feature>
<comment type="catalytic activity">
    <reaction evidence="7 8">
        <text>RNA(n) + a ribonucleoside 5'-triphosphate = RNA(n+1) + diphosphate</text>
        <dbReference type="Rhea" id="RHEA:21248"/>
        <dbReference type="Rhea" id="RHEA-COMP:14527"/>
        <dbReference type="Rhea" id="RHEA-COMP:17342"/>
        <dbReference type="ChEBI" id="CHEBI:33019"/>
        <dbReference type="ChEBI" id="CHEBI:61557"/>
        <dbReference type="ChEBI" id="CHEBI:140395"/>
        <dbReference type="EC" id="2.7.7.6"/>
    </reaction>
</comment>
<dbReference type="GO" id="GO:0009507">
    <property type="term" value="C:chloroplast"/>
    <property type="evidence" value="ECO:0007669"/>
    <property type="project" value="UniProtKB-SubCell"/>
</dbReference>
<dbReference type="EC" id="2.7.7.6" evidence="8"/>
<evidence type="ECO:0000256" key="5">
    <source>
        <dbReference type="ARBA" id="ARBA00022695"/>
    </source>
</evidence>
<dbReference type="Gene3D" id="3.30.1360.10">
    <property type="entry name" value="RNA polymerase, RBP11-like subunit"/>
    <property type="match status" value="1"/>
</dbReference>
<dbReference type="GO" id="GO:0003677">
    <property type="term" value="F:DNA binding"/>
    <property type="evidence" value="ECO:0007669"/>
    <property type="project" value="UniProtKB-UniRule"/>
</dbReference>
<dbReference type="InterPro" id="IPR036603">
    <property type="entry name" value="RBP11-like"/>
</dbReference>
<dbReference type="InterPro" id="IPR011262">
    <property type="entry name" value="DNA-dir_RNA_pol_insert"/>
</dbReference>
<dbReference type="GO" id="GO:0046983">
    <property type="term" value="F:protein dimerization activity"/>
    <property type="evidence" value="ECO:0007669"/>
    <property type="project" value="InterPro"/>
</dbReference>
<evidence type="ECO:0000256" key="8">
    <source>
        <dbReference type="HAMAP-Rule" id="MF_00059"/>
    </source>
</evidence>
<proteinExistence type="inferred from homology"/>
<dbReference type="SUPFAM" id="SSF56553">
    <property type="entry name" value="Insert subdomain of RNA polymerase alpha subunit"/>
    <property type="match status" value="1"/>
</dbReference>
<dbReference type="Pfam" id="PF03118">
    <property type="entry name" value="RNA_pol_A_CTD"/>
    <property type="match status" value="1"/>
</dbReference>
<dbReference type="AlphaFoldDB" id="A0A142BY32"/>
<evidence type="ECO:0000256" key="2">
    <source>
        <dbReference type="ARBA" id="ARBA00007123"/>
    </source>
</evidence>
<dbReference type="Gene3D" id="2.170.120.12">
    <property type="entry name" value="DNA-directed RNA polymerase, insert domain"/>
    <property type="match status" value="1"/>
</dbReference>
<dbReference type="GO" id="GO:0006351">
    <property type="term" value="P:DNA-templated transcription"/>
    <property type="evidence" value="ECO:0007669"/>
    <property type="project" value="UniProtKB-UniRule"/>
</dbReference>
<comment type="domain">
    <text evidence="8">The N-terminal domain is essential for RNAP assembly and basal transcription, whereas the C-terminal domain is involved in interaction with transcriptional regulators and with upstream promoter elements.</text>
</comment>
<dbReference type="Pfam" id="PF01000">
    <property type="entry name" value="RNA_pol_A_bac"/>
    <property type="match status" value="1"/>
</dbReference>
<evidence type="ECO:0000256" key="6">
    <source>
        <dbReference type="ARBA" id="ARBA00023163"/>
    </source>
</evidence>
<evidence type="ECO:0000256" key="1">
    <source>
        <dbReference type="ARBA" id="ARBA00004026"/>
    </source>
</evidence>
<reference evidence="10" key="1">
    <citation type="journal article" date="2016" name="PLoS ONE">
        <title>Distinctive Architecture of the Chloroplast Genome in the Chlorodendrophycean Green Algae Scherffelia dubia and Tetraselmis sp. CCMP 881.</title>
        <authorList>
            <person name="Turmel M."/>
            <person name="de Cambiaire J.C."/>
            <person name="Otis C."/>
            <person name="Lemieux C."/>
        </authorList>
    </citation>
    <scope>NUCLEOTIDE SEQUENCE</scope>
</reference>
<comment type="subcellular location">
    <subcellularLocation>
        <location evidence="8">Plastid</location>
        <location evidence="8">Chloroplast</location>
    </subcellularLocation>
</comment>
<evidence type="ECO:0000256" key="3">
    <source>
        <dbReference type="ARBA" id="ARBA00022478"/>
    </source>
</evidence>
<dbReference type="InterPro" id="IPR036643">
    <property type="entry name" value="RNApol_insert_sf"/>
</dbReference>
<dbReference type="InterPro" id="IPR011260">
    <property type="entry name" value="RNAP_asu_C"/>
</dbReference>
<dbReference type="SMART" id="SM00662">
    <property type="entry name" value="RPOLD"/>
    <property type="match status" value="1"/>
</dbReference>
<comment type="subunit">
    <text evidence="8">In plastids the minimal PEP RNA polymerase catalytic core is composed of four subunits: alpha, beta, beta', and beta''. When a (nuclear-encoded) sigma factor is associated with the core the holoenzyme is formed, which can initiate transcription.</text>
</comment>
<comment type="similarity">
    <text evidence="2 8">Belongs to the RNA polymerase alpha chain family.</text>
</comment>
<dbReference type="SUPFAM" id="SSF55257">
    <property type="entry name" value="RBP11-like subunits of RNA polymerase"/>
    <property type="match status" value="1"/>
</dbReference>
<organism evidence="10">
    <name type="scientific">Tetraselmis sp. CCMP 881</name>
    <dbReference type="NCBI Taxonomy" id="1812852"/>
    <lineage>
        <taxon>Eukaryota</taxon>
        <taxon>Viridiplantae</taxon>
        <taxon>Chlorophyta</taxon>
        <taxon>core chlorophytes</taxon>
        <taxon>Chlorodendrophyceae</taxon>
        <taxon>Chlorodendrales</taxon>
        <taxon>Chlorodendraceae</taxon>
        <taxon>Tetraselmis</taxon>
    </lineage>
</organism>
<keyword evidence="5 8" id="KW-0548">Nucleotidyltransferase</keyword>
<keyword evidence="4 8" id="KW-0808">Transferase</keyword>
<keyword evidence="10" id="KW-0934">Plastid</keyword>
<dbReference type="InterPro" id="IPR011263">
    <property type="entry name" value="DNA-dir_RNA_pol_RpoA/D/Rpb3"/>
</dbReference>
<dbReference type="InterPro" id="IPR011773">
    <property type="entry name" value="DNA-dir_RpoA"/>
</dbReference>
<protein>
    <recommendedName>
        <fullName evidence="8">DNA-directed RNA polymerase subunit alpha</fullName>
        <shortName evidence="8">PEP</shortName>
        <ecNumber evidence="8">2.7.7.6</ecNumber>
    </recommendedName>
    <alternativeName>
        <fullName evidence="8">Plastid-encoded RNA polymerase subunit alpha</fullName>
        <shortName evidence="8">RNA polymerase subunit alpha</shortName>
    </alternativeName>
</protein>
<name>A0A142BY32_9CHLO</name>